<protein>
    <submittedName>
        <fullName evidence="3">GIY-YIG nuclease family protein</fullName>
    </submittedName>
</protein>
<dbReference type="KEGG" id="epl:P4G45_12485"/>
<dbReference type="EMBL" id="CP121195">
    <property type="protein sequence ID" value="XBH12583.1"/>
    <property type="molecule type" value="Genomic_DNA"/>
</dbReference>
<dbReference type="InterPro" id="IPR000305">
    <property type="entry name" value="GIY-YIG_endonuc"/>
</dbReference>
<evidence type="ECO:0000259" key="2">
    <source>
        <dbReference type="PROSITE" id="PS50164"/>
    </source>
</evidence>
<evidence type="ECO:0000313" key="3">
    <source>
        <dbReference type="EMBL" id="XBH09295.1"/>
    </source>
</evidence>
<dbReference type="PANTHER" id="PTHR34477:SF5">
    <property type="entry name" value="BSL5627 PROTEIN"/>
    <property type="match status" value="1"/>
</dbReference>
<dbReference type="InterPro" id="IPR035901">
    <property type="entry name" value="GIY-YIG_endonuc_sf"/>
</dbReference>
<evidence type="ECO:0000313" key="4">
    <source>
        <dbReference type="EMBL" id="XBH12583.1"/>
    </source>
</evidence>
<gene>
    <name evidence="3" type="ORF">P4G45_12485</name>
    <name evidence="4" type="ORF">P8936_12900</name>
</gene>
<dbReference type="InterPro" id="IPR050190">
    <property type="entry name" value="UPF0213_domain"/>
</dbReference>
<dbReference type="Pfam" id="PF01541">
    <property type="entry name" value="GIY-YIG"/>
    <property type="match status" value="1"/>
</dbReference>
<accession>A0AAU7CVJ7</accession>
<dbReference type="AlphaFoldDB" id="A0AAU7CVJ7"/>
<dbReference type="PANTHER" id="PTHR34477">
    <property type="entry name" value="UPF0213 PROTEIN YHBQ"/>
    <property type="match status" value="1"/>
</dbReference>
<dbReference type="Gene3D" id="3.40.1440.10">
    <property type="entry name" value="GIY-YIG endonuclease"/>
    <property type="match status" value="1"/>
</dbReference>
<feature type="domain" description="GIY-YIG" evidence="2">
    <location>
        <begin position="7"/>
        <end position="82"/>
    </location>
</feature>
<dbReference type="SMART" id="SM00465">
    <property type="entry name" value="GIYc"/>
    <property type="match status" value="1"/>
</dbReference>
<accession>A0AAU7D655</accession>
<sequence>MKRRDDYEFFVYILSNRSHVLYIGVTNDLRVRVTQHRRQTPGSFTARYKITRLVYFERYQYINNAIAREKELKHWTRAQKIALIESTNPTWEELLADESLPQQTPCNADSLRE</sequence>
<organism evidence="3">
    <name type="scientific">Edaphobacter paludis</name>
    <dbReference type="NCBI Taxonomy" id="3035702"/>
    <lineage>
        <taxon>Bacteria</taxon>
        <taxon>Pseudomonadati</taxon>
        <taxon>Acidobacteriota</taxon>
        <taxon>Terriglobia</taxon>
        <taxon>Terriglobales</taxon>
        <taxon>Acidobacteriaceae</taxon>
        <taxon>Edaphobacter</taxon>
    </lineage>
</organism>
<comment type="similarity">
    <text evidence="1">Belongs to the UPF0213 family.</text>
</comment>
<dbReference type="CDD" id="cd10448">
    <property type="entry name" value="GIY-YIG_unchar_3"/>
    <property type="match status" value="1"/>
</dbReference>
<reference evidence="3" key="1">
    <citation type="submission" date="2023-03" db="EMBL/GenBank/DDBJ databases">
        <title>Edaphobacter sp.</title>
        <authorList>
            <person name="Huber K.J."/>
            <person name="Papendorf J."/>
            <person name="Pilke C."/>
            <person name="Bunk B."/>
            <person name="Sproeer C."/>
            <person name="Pester M."/>
        </authorList>
    </citation>
    <scope>NUCLEOTIDE SEQUENCE</scope>
    <source>
        <strain evidence="3">DSM 109919</strain>
        <strain evidence="4">DSM 109920</strain>
    </source>
</reference>
<dbReference type="RefSeq" id="WP_348266808.1">
    <property type="nucleotide sequence ID" value="NZ_CP121194.1"/>
</dbReference>
<evidence type="ECO:0000256" key="1">
    <source>
        <dbReference type="ARBA" id="ARBA00007435"/>
    </source>
</evidence>
<dbReference type="EMBL" id="CP121194">
    <property type="protein sequence ID" value="XBH09295.1"/>
    <property type="molecule type" value="Genomic_DNA"/>
</dbReference>
<proteinExistence type="inferred from homology"/>
<dbReference type="PROSITE" id="PS50164">
    <property type="entry name" value="GIY_YIG"/>
    <property type="match status" value="1"/>
</dbReference>
<dbReference type="SUPFAM" id="SSF82771">
    <property type="entry name" value="GIY-YIG endonuclease"/>
    <property type="match status" value="1"/>
</dbReference>
<name>A0AAU7CVJ7_9BACT</name>